<accession>A0ABN6H888</accession>
<proteinExistence type="predicted"/>
<organism evidence="2 3">
    <name type="scientific">Haloferula helveola</name>
    <dbReference type="NCBI Taxonomy" id="490095"/>
    <lineage>
        <taxon>Bacteria</taxon>
        <taxon>Pseudomonadati</taxon>
        <taxon>Verrucomicrobiota</taxon>
        <taxon>Verrucomicrobiia</taxon>
        <taxon>Verrucomicrobiales</taxon>
        <taxon>Verrucomicrobiaceae</taxon>
        <taxon>Haloferula</taxon>
    </lineage>
</organism>
<dbReference type="Pfam" id="PF13795">
    <property type="entry name" value="HupE_UreJ_2"/>
    <property type="match status" value="1"/>
</dbReference>
<keyword evidence="1" id="KW-0472">Membrane</keyword>
<dbReference type="RefSeq" id="WP_338686701.1">
    <property type="nucleotide sequence ID" value="NZ_AP024702.1"/>
</dbReference>
<sequence length="374" mass="41734">MWSRLIAISLLLAGLLRAHQIDEITIELEIGPGRWTATLQADAAYMLPEYRGDSDIAPFDLAWLRTRTPEEWTRIREETRKYLRETLGIRDGSYEISFPDFETSPPRFVQEGIAEMLPNLTVVLEGDIAAAGLDINWNEPFDVVLILINEGESFPLVSGESIRFEPQRKPRSFTRWIQLGFRHILPDGLDHILFILGIFLLKPKWRPLLAQSLVFTLTHSLTLALAALGWVNLPASVVEPAIALSIVWIAIENLRPKEIGLGRYLTIAAFGLVHGLGFARILSDALPDAAHPFLPLVGFNLGVELGQITILVAGLAIAGWWKEERFAKLRLGGSILIALVAAFWFVERLLDRPGSDRADRAILDLELAVAASRE</sequence>
<evidence type="ECO:0000313" key="2">
    <source>
        <dbReference type="EMBL" id="BCX49891.1"/>
    </source>
</evidence>
<dbReference type="InterPro" id="IPR032809">
    <property type="entry name" value="Put_HupE_UreJ"/>
</dbReference>
<keyword evidence="1" id="KW-1133">Transmembrane helix</keyword>
<keyword evidence="3" id="KW-1185">Reference proteome</keyword>
<evidence type="ECO:0008006" key="4">
    <source>
        <dbReference type="Google" id="ProtNLM"/>
    </source>
</evidence>
<name>A0ABN6H888_9BACT</name>
<evidence type="ECO:0000313" key="3">
    <source>
        <dbReference type="Proteomes" id="UP001374893"/>
    </source>
</evidence>
<reference evidence="2 3" key="1">
    <citation type="submission" date="2021-06" db="EMBL/GenBank/DDBJ databases">
        <title>Complete genome of Haloferula helveola possessing various polysaccharide degrading enzymes.</title>
        <authorList>
            <person name="Takami H."/>
            <person name="Huang C."/>
            <person name="Hamasaki K."/>
        </authorList>
    </citation>
    <scope>NUCLEOTIDE SEQUENCE [LARGE SCALE GENOMIC DNA]</scope>
    <source>
        <strain evidence="2 3">CN-1</strain>
    </source>
</reference>
<keyword evidence="1" id="KW-0812">Transmembrane</keyword>
<protein>
    <recommendedName>
        <fullName evidence="4">HupE / UreJ protein</fullName>
    </recommendedName>
</protein>
<feature type="transmembrane region" description="Helical" evidence="1">
    <location>
        <begin position="293"/>
        <end position="317"/>
    </location>
</feature>
<feature type="transmembrane region" description="Helical" evidence="1">
    <location>
        <begin position="329"/>
        <end position="346"/>
    </location>
</feature>
<feature type="transmembrane region" description="Helical" evidence="1">
    <location>
        <begin position="237"/>
        <end position="254"/>
    </location>
</feature>
<dbReference type="Proteomes" id="UP001374893">
    <property type="component" value="Chromosome"/>
</dbReference>
<gene>
    <name evidence="2" type="ORF">HAHE_37990</name>
</gene>
<evidence type="ECO:0000256" key="1">
    <source>
        <dbReference type="SAM" id="Phobius"/>
    </source>
</evidence>
<feature type="transmembrane region" description="Helical" evidence="1">
    <location>
        <begin position="261"/>
        <end position="281"/>
    </location>
</feature>
<dbReference type="EMBL" id="AP024702">
    <property type="protein sequence ID" value="BCX49891.1"/>
    <property type="molecule type" value="Genomic_DNA"/>
</dbReference>